<evidence type="ECO:0000256" key="1">
    <source>
        <dbReference type="ARBA" id="ARBA00006422"/>
    </source>
</evidence>
<dbReference type="SUPFAM" id="SSF63380">
    <property type="entry name" value="Riboflavin synthase domain-like"/>
    <property type="match status" value="1"/>
</dbReference>
<dbReference type="PANTHER" id="PTHR43513">
    <property type="entry name" value="DIHYDROOROTATE DEHYDROGENASE B (NAD(+)), ELECTRON TRANSFER SUBUNIT"/>
    <property type="match status" value="1"/>
</dbReference>
<keyword evidence="9 11" id="KW-0411">Iron-sulfur</keyword>
<dbReference type="Gene3D" id="2.10.240.10">
    <property type="entry name" value="Dihydroorotate dehydrogenase, electron transfer subunit"/>
    <property type="match status" value="1"/>
</dbReference>
<evidence type="ECO:0000256" key="4">
    <source>
        <dbReference type="ARBA" id="ARBA00022714"/>
    </source>
</evidence>
<feature type="binding site" evidence="11">
    <location>
        <position position="243"/>
    </location>
    <ligand>
        <name>[2Fe-2S] cluster</name>
        <dbReference type="ChEBI" id="CHEBI:190135"/>
    </ligand>
</feature>
<protein>
    <submittedName>
        <fullName evidence="13">2-polyprenylphenol hydroxylase-like oxidoreductase</fullName>
    </submittedName>
</protein>
<feature type="binding site" evidence="11">
    <location>
        <position position="227"/>
    </location>
    <ligand>
        <name>[2Fe-2S] cluster</name>
        <dbReference type="ChEBI" id="CHEBI:190135"/>
    </ligand>
</feature>
<dbReference type="PROSITE" id="PS51384">
    <property type="entry name" value="FAD_FR"/>
    <property type="match status" value="1"/>
</dbReference>
<dbReference type="InterPro" id="IPR012165">
    <property type="entry name" value="Cyt_c3_hydrogenase_gsu"/>
</dbReference>
<evidence type="ECO:0000256" key="8">
    <source>
        <dbReference type="ARBA" id="ARBA00023004"/>
    </source>
</evidence>
<dbReference type="HOGENOM" id="CLU_003827_1_1_7"/>
<dbReference type="AlphaFoldDB" id="I5AYP0"/>
<dbReference type="PIRSF" id="PIRSF006816">
    <property type="entry name" value="Cyc3_hyd_g"/>
    <property type="match status" value="1"/>
</dbReference>
<accession>I5AYP0</accession>
<dbReference type="STRING" id="879212.DespoDRAFT_00323"/>
<keyword evidence="7" id="KW-0249">Electron transport</keyword>
<proteinExistence type="inferred from homology"/>
<reference evidence="13 14" key="2">
    <citation type="submission" date="2012-02" db="EMBL/GenBank/DDBJ databases">
        <title>Improved High-Quality Draft sequence of Desulfobacter postgatei 2ac9.</title>
        <authorList>
            <consortium name="US DOE Joint Genome Institute"/>
            <person name="Lucas S."/>
            <person name="Han J."/>
            <person name="Lapidus A."/>
            <person name="Cheng J.-F."/>
            <person name="Goodwin L."/>
            <person name="Pitluck S."/>
            <person name="Peters L."/>
            <person name="Ovchinnikova G."/>
            <person name="Held B."/>
            <person name="Detter J.C."/>
            <person name="Han C."/>
            <person name="Tapia R."/>
            <person name="Land M."/>
            <person name="Hauser L."/>
            <person name="Kyrpides N."/>
            <person name="Ivanova N."/>
            <person name="Pagani I."/>
            <person name="Orellana R."/>
            <person name="Lovley D."/>
            <person name="Woyke T."/>
        </authorList>
    </citation>
    <scope>NUCLEOTIDE SEQUENCE [LARGE SCALE GENOMIC DNA]</scope>
    <source>
        <strain evidence="13 14">2ac9</strain>
    </source>
</reference>
<evidence type="ECO:0000256" key="11">
    <source>
        <dbReference type="PIRSR" id="PIRSR006816-2"/>
    </source>
</evidence>
<dbReference type="PRINTS" id="PR00410">
    <property type="entry name" value="PHEHYDRXLASE"/>
</dbReference>
<dbReference type="OrthoDB" id="9796486at2"/>
<dbReference type="GO" id="GO:0046872">
    <property type="term" value="F:metal ion binding"/>
    <property type="evidence" value="ECO:0007669"/>
    <property type="project" value="UniProtKB-KW"/>
</dbReference>
<dbReference type="InterPro" id="IPR039261">
    <property type="entry name" value="FNR_nucleotide-bd"/>
</dbReference>
<comment type="cofactor">
    <cofactor evidence="10">
        <name>[2Fe-2S] cluster</name>
        <dbReference type="ChEBI" id="CHEBI:190135"/>
    </cofactor>
</comment>
<evidence type="ECO:0000256" key="6">
    <source>
        <dbReference type="ARBA" id="ARBA00022827"/>
    </source>
</evidence>
<evidence type="ECO:0000256" key="3">
    <source>
        <dbReference type="ARBA" id="ARBA00022630"/>
    </source>
</evidence>
<dbReference type="GO" id="GO:0051537">
    <property type="term" value="F:2 iron, 2 sulfur cluster binding"/>
    <property type="evidence" value="ECO:0007669"/>
    <property type="project" value="UniProtKB-KW"/>
</dbReference>
<dbReference type="InterPro" id="IPR001433">
    <property type="entry name" value="OxRdtase_FAD/NAD-bd"/>
</dbReference>
<dbReference type="Gene3D" id="2.40.30.10">
    <property type="entry name" value="Translation factors"/>
    <property type="match status" value="1"/>
</dbReference>
<reference evidence="13 14" key="1">
    <citation type="submission" date="2011-09" db="EMBL/GenBank/DDBJ databases">
        <authorList>
            <consortium name="US DOE Joint Genome Institute (JGI-PGF)"/>
            <person name="Lucas S."/>
            <person name="Han J."/>
            <person name="Lapidus A."/>
            <person name="Cheng J.-F."/>
            <person name="Goodwin L."/>
            <person name="Pitluck S."/>
            <person name="Peters L."/>
            <person name="Land M.L."/>
            <person name="Hauser L."/>
            <person name="Orellana R."/>
            <person name="Lovley D."/>
            <person name="Woyke T.J."/>
        </authorList>
    </citation>
    <scope>NUCLEOTIDE SEQUENCE [LARGE SCALE GENOMIC DNA]</scope>
    <source>
        <strain evidence="13 14">2ac9</strain>
    </source>
</reference>
<dbReference type="RefSeq" id="WP_004070870.1">
    <property type="nucleotide sequence ID" value="NZ_CM001488.1"/>
</dbReference>
<evidence type="ECO:0000256" key="7">
    <source>
        <dbReference type="ARBA" id="ARBA00022982"/>
    </source>
</evidence>
<evidence type="ECO:0000313" key="14">
    <source>
        <dbReference type="Proteomes" id="UP000005778"/>
    </source>
</evidence>
<dbReference type="SUPFAM" id="SSF52343">
    <property type="entry name" value="Ferredoxin reductase-like, C-terminal NADP-linked domain"/>
    <property type="match status" value="1"/>
</dbReference>
<feature type="domain" description="FAD-binding FR-type" evidence="12">
    <location>
        <begin position="5"/>
        <end position="96"/>
    </location>
</feature>
<dbReference type="InterPro" id="IPR019480">
    <property type="entry name" value="Dihydroorotate_DH_Fe-S-bd"/>
</dbReference>
<dbReference type="NCBIfam" id="NF000796">
    <property type="entry name" value="PRK00054.1-1"/>
    <property type="match status" value="1"/>
</dbReference>
<keyword evidence="5 11" id="KW-0479">Metal-binding</keyword>
<feature type="binding site" evidence="11">
    <location>
        <position position="232"/>
    </location>
    <ligand>
        <name>[2Fe-2S] cluster</name>
        <dbReference type="ChEBI" id="CHEBI:190135"/>
    </ligand>
</feature>
<evidence type="ECO:0000256" key="5">
    <source>
        <dbReference type="ARBA" id="ARBA00022723"/>
    </source>
</evidence>
<dbReference type="Pfam" id="PF10418">
    <property type="entry name" value="DHODB_Fe-S_bind"/>
    <property type="match status" value="1"/>
</dbReference>
<dbReference type="Proteomes" id="UP000005778">
    <property type="component" value="Chromosome"/>
</dbReference>
<keyword evidence="4 11" id="KW-0001">2Fe-2S</keyword>
<evidence type="ECO:0000313" key="13">
    <source>
        <dbReference type="EMBL" id="EIM62353.1"/>
    </source>
</evidence>
<dbReference type="GO" id="GO:0016491">
    <property type="term" value="F:oxidoreductase activity"/>
    <property type="evidence" value="ECO:0007669"/>
    <property type="project" value="InterPro"/>
</dbReference>
<evidence type="ECO:0000256" key="2">
    <source>
        <dbReference type="ARBA" id="ARBA00022448"/>
    </source>
</evidence>
<keyword evidence="6" id="KW-0274">FAD</keyword>
<gene>
    <name evidence="13" type="ORF">DespoDRAFT_00323</name>
</gene>
<dbReference type="Pfam" id="PF00175">
    <property type="entry name" value="NAD_binding_1"/>
    <property type="match status" value="1"/>
</dbReference>
<dbReference type="InterPro" id="IPR017938">
    <property type="entry name" value="Riboflavin_synthase-like_b-brl"/>
</dbReference>
<dbReference type="InterPro" id="IPR037117">
    <property type="entry name" value="Dihydroorotate_DH_ele_sf"/>
</dbReference>
<sequence length="283" mass="30824">MITQLLPAMVTVADKEVHSPEFATLYVNQAIDFKPGQFVMVWIPGVDEKPYTISHHTPDRFGITVEAKGIFSKKAVSLGAGDKIGIRGPFGNGFNMGVAYKRIAVVAGGCGMAPLAPLVEAFQTDTGPEIVLIQGARSKSFLLYPDRFTAKVEICTDDGSKGYKGFVTDILMEKIKKQKIRDLSAASVPAFDMVYACGPEIMMAKVFDICEAHGIPCQVSLERYMRCGFGVCGACVCGHAVVCKDGPVFESKMLRTMADFNTRALLKTGKPVPLNEYTTWRCQ</sequence>
<dbReference type="EMBL" id="CM001488">
    <property type="protein sequence ID" value="EIM62353.1"/>
    <property type="molecule type" value="Genomic_DNA"/>
</dbReference>
<keyword evidence="3" id="KW-0285">Flavoprotein</keyword>
<keyword evidence="14" id="KW-1185">Reference proteome</keyword>
<feature type="binding site" evidence="11">
    <location>
        <position position="235"/>
    </location>
    <ligand>
        <name>[2Fe-2S] cluster</name>
        <dbReference type="ChEBI" id="CHEBI:190135"/>
    </ligand>
</feature>
<name>I5AYP0_9BACT</name>
<dbReference type="eggNOG" id="COG0543">
    <property type="taxonomic scope" value="Bacteria"/>
</dbReference>
<dbReference type="InterPro" id="IPR017927">
    <property type="entry name" value="FAD-bd_FR_type"/>
</dbReference>
<dbReference type="GO" id="GO:0006221">
    <property type="term" value="P:pyrimidine nucleotide biosynthetic process"/>
    <property type="evidence" value="ECO:0007669"/>
    <property type="project" value="InterPro"/>
</dbReference>
<dbReference type="PANTHER" id="PTHR43513:SF3">
    <property type="entry name" value="DIHYDROOROTATE DEHYDROGENASE B (NAD(+)), ELECTRON TRANSFER SUBUNIT-RELATED"/>
    <property type="match status" value="1"/>
</dbReference>
<comment type="similarity">
    <text evidence="1">Belongs to the PyrK family.</text>
</comment>
<organism evidence="13 14">
    <name type="scientific">Desulfobacter postgatei 2ac9</name>
    <dbReference type="NCBI Taxonomy" id="879212"/>
    <lineage>
        <taxon>Bacteria</taxon>
        <taxon>Pseudomonadati</taxon>
        <taxon>Thermodesulfobacteriota</taxon>
        <taxon>Desulfobacteria</taxon>
        <taxon>Desulfobacterales</taxon>
        <taxon>Desulfobacteraceae</taxon>
        <taxon>Desulfobacter</taxon>
    </lineage>
</organism>
<evidence type="ECO:0000259" key="12">
    <source>
        <dbReference type="PROSITE" id="PS51384"/>
    </source>
</evidence>
<dbReference type="Gene3D" id="3.40.50.80">
    <property type="entry name" value="Nucleotide-binding domain of ferredoxin-NADP reductase (FNR) module"/>
    <property type="match status" value="1"/>
</dbReference>
<keyword evidence="2" id="KW-0813">Transport</keyword>
<keyword evidence="8 11" id="KW-0408">Iron</keyword>
<dbReference type="GO" id="GO:0050660">
    <property type="term" value="F:flavin adenine dinucleotide binding"/>
    <property type="evidence" value="ECO:0007669"/>
    <property type="project" value="InterPro"/>
</dbReference>
<comment type="cofactor">
    <cofactor evidence="11">
        <name>[2Fe-2S] cluster</name>
        <dbReference type="ChEBI" id="CHEBI:190135"/>
    </cofactor>
    <text evidence="11">Binds 1 [2Fe-2S] cluster per subunit.</text>
</comment>
<dbReference type="InterPro" id="IPR050353">
    <property type="entry name" value="PyrK_electron_transfer"/>
</dbReference>
<evidence type="ECO:0000256" key="10">
    <source>
        <dbReference type="ARBA" id="ARBA00034078"/>
    </source>
</evidence>
<evidence type="ECO:0000256" key="9">
    <source>
        <dbReference type="ARBA" id="ARBA00023014"/>
    </source>
</evidence>